<feature type="transmembrane region" description="Helical" evidence="1">
    <location>
        <begin position="220"/>
        <end position="237"/>
    </location>
</feature>
<dbReference type="AlphaFoldDB" id="A0A1H9T9M3"/>
<evidence type="ECO:0000313" key="3">
    <source>
        <dbReference type="Proteomes" id="UP000198948"/>
    </source>
</evidence>
<keyword evidence="1" id="KW-1133">Transmembrane helix</keyword>
<reference evidence="2 3" key="1">
    <citation type="submission" date="2016-10" db="EMBL/GenBank/DDBJ databases">
        <authorList>
            <person name="de Groot N.N."/>
        </authorList>
    </citation>
    <scope>NUCLEOTIDE SEQUENCE [LARGE SCALE GENOMIC DNA]</scope>
    <source>
        <strain evidence="2 3">DSM 13760</strain>
    </source>
</reference>
<feature type="transmembrane region" description="Helical" evidence="1">
    <location>
        <begin position="135"/>
        <end position="156"/>
    </location>
</feature>
<proteinExistence type="predicted"/>
<gene>
    <name evidence="2" type="ORF">SAMN04488559_11155</name>
</gene>
<feature type="transmembrane region" description="Helical" evidence="1">
    <location>
        <begin position="185"/>
        <end position="208"/>
    </location>
</feature>
<feature type="transmembrane region" description="Helical" evidence="1">
    <location>
        <begin position="60"/>
        <end position="81"/>
    </location>
</feature>
<dbReference type="EMBL" id="FOHA01000011">
    <property type="protein sequence ID" value="SER93499.1"/>
    <property type="molecule type" value="Genomic_DNA"/>
</dbReference>
<dbReference type="STRING" id="142588.SAMN04488559_11155"/>
<name>A0A1H9T9M3_9LACT</name>
<dbReference type="RefSeq" id="WP_092652657.1">
    <property type="nucleotide sequence ID" value="NZ_FOHA01000011.1"/>
</dbReference>
<feature type="transmembrane region" description="Helical" evidence="1">
    <location>
        <begin position="243"/>
        <end position="261"/>
    </location>
</feature>
<feature type="transmembrane region" description="Helical" evidence="1">
    <location>
        <begin position="7"/>
        <end position="27"/>
    </location>
</feature>
<feature type="transmembrane region" description="Helical" evidence="1">
    <location>
        <begin position="101"/>
        <end position="123"/>
    </location>
</feature>
<protein>
    <submittedName>
        <fullName evidence="2">Uncharacterized protein</fullName>
    </submittedName>
</protein>
<sequence length="281" mass="33212">MKQNHLTLLFKFFIGWTFIGLLLAIFFGMRMELLISVFIGMMLIAAVFVTLYMMLEYNPWIGFFIPFLVFGISFNIEWLGIADKTNFSHVLVAPSGEIDQIYNSIPYVTALTWVIMTILTHVLWRQITRKIKKNWVQGAIYILGATTASMGLELLIEPLIMNIKQIYQWLQGTELSYYNIPHRVYLSWGLVMVVLHAFIWFVLKLFGYWNRPLQPLNRRYLMFLYLMVSLVALYLAASFKIWHLVMLFICFNIVFVFLYHLSKEKGEPHFWDAFLTKIRQK</sequence>
<evidence type="ECO:0000313" key="2">
    <source>
        <dbReference type="EMBL" id="SER93499.1"/>
    </source>
</evidence>
<feature type="transmembrane region" description="Helical" evidence="1">
    <location>
        <begin position="33"/>
        <end position="53"/>
    </location>
</feature>
<accession>A0A1H9T9M3</accession>
<dbReference type="Proteomes" id="UP000198948">
    <property type="component" value="Unassembled WGS sequence"/>
</dbReference>
<keyword evidence="1" id="KW-0472">Membrane</keyword>
<organism evidence="2 3">
    <name type="scientific">Isobaculum melis</name>
    <dbReference type="NCBI Taxonomy" id="142588"/>
    <lineage>
        <taxon>Bacteria</taxon>
        <taxon>Bacillati</taxon>
        <taxon>Bacillota</taxon>
        <taxon>Bacilli</taxon>
        <taxon>Lactobacillales</taxon>
        <taxon>Carnobacteriaceae</taxon>
        <taxon>Isobaculum</taxon>
    </lineage>
</organism>
<dbReference type="OrthoDB" id="9811293at2"/>
<keyword evidence="1" id="KW-0812">Transmembrane</keyword>
<evidence type="ECO:0000256" key="1">
    <source>
        <dbReference type="SAM" id="Phobius"/>
    </source>
</evidence>
<keyword evidence="3" id="KW-1185">Reference proteome</keyword>